<feature type="non-terminal residue" evidence="1">
    <location>
        <position position="27"/>
    </location>
</feature>
<reference evidence="1" key="1">
    <citation type="submission" date="2018-05" db="EMBL/GenBank/DDBJ databases">
        <authorList>
            <person name="Lanie J.A."/>
            <person name="Ng W.-L."/>
            <person name="Kazmierczak K.M."/>
            <person name="Andrzejewski T.M."/>
            <person name="Davidsen T.M."/>
            <person name="Wayne K.J."/>
            <person name="Tettelin H."/>
            <person name="Glass J.I."/>
            <person name="Rusch D."/>
            <person name="Podicherti R."/>
            <person name="Tsui H.-C.T."/>
            <person name="Winkler M.E."/>
        </authorList>
    </citation>
    <scope>NUCLEOTIDE SEQUENCE</scope>
</reference>
<sequence>MRTLLIISSTFPRWSGDTAPARFVFDL</sequence>
<accession>A0A382PCT3</accession>
<evidence type="ECO:0000313" key="1">
    <source>
        <dbReference type="EMBL" id="SVC70415.1"/>
    </source>
</evidence>
<proteinExistence type="predicted"/>
<organism evidence="1">
    <name type="scientific">marine metagenome</name>
    <dbReference type="NCBI Taxonomy" id="408172"/>
    <lineage>
        <taxon>unclassified sequences</taxon>
        <taxon>metagenomes</taxon>
        <taxon>ecological metagenomes</taxon>
    </lineage>
</organism>
<dbReference type="EMBL" id="UINC01106040">
    <property type="protein sequence ID" value="SVC70415.1"/>
    <property type="molecule type" value="Genomic_DNA"/>
</dbReference>
<name>A0A382PCT3_9ZZZZ</name>
<protein>
    <submittedName>
        <fullName evidence="1">Uncharacterized protein</fullName>
    </submittedName>
</protein>
<dbReference type="AlphaFoldDB" id="A0A382PCT3"/>
<gene>
    <name evidence="1" type="ORF">METZ01_LOCUS323269</name>
</gene>